<reference evidence="8 9" key="1">
    <citation type="submission" date="2024-06" db="EMBL/GenBank/DDBJ databases">
        <title>A chromosome-level genome assembly of beet webworm, Loxostege sticticalis.</title>
        <authorList>
            <person name="Zhang Y."/>
        </authorList>
    </citation>
    <scope>NUCLEOTIDE SEQUENCE [LARGE SCALE GENOMIC DNA]</scope>
    <source>
        <strain evidence="8">AQ028</strain>
        <tissue evidence="8">Male pupae</tissue>
    </source>
</reference>
<dbReference type="Pfam" id="PF00089">
    <property type="entry name" value="Trypsin"/>
    <property type="match status" value="1"/>
</dbReference>
<keyword evidence="3" id="KW-0378">Hydrolase</keyword>
<organism evidence="8 9">
    <name type="scientific">Loxostege sticticalis</name>
    <name type="common">Beet webworm moth</name>
    <dbReference type="NCBI Taxonomy" id="481309"/>
    <lineage>
        <taxon>Eukaryota</taxon>
        <taxon>Metazoa</taxon>
        <taxon>Ecdysozoa</taxon>
        <taxon>Arthropoda</taxon>
        <taxon>Hexapoda</taxon>
        <taxon>Insecta</taxon>
        <taxon>Pterygota</taxon>
        <taxon>Neoptera</taxon>
        <taxon>Endopterygota</taxon>
        <taxon>Lepidoptera</taxon>
        <taxon>Glossata</taxon>
        <taxon>Ditrysia</taxon>
        <taxon>Pyraloidea</taxon>
        <taxon>Crambidae</taxon>
        <taxon>Pyraustinae</taxon>
        <taxon>Loxostege</taxon>
    </lineage>
</organism>
<feature type="domain" description="Peptidase S1" evidence="7">
    <location>
        <begin position="33"/>
        <end position="265"/>
    </location>
</feature>
<dbReference type="InterPro" id="IPR050430">
    <property type="entry name" value="Peptidase_S1"/>
</dbReference>
<dbReference type="Gene3D" id="2.40.10.10">
    <property type="entry name" value="Trypsin-like serine proteases"/>
    <property type="match status" value="1"/>
</dbReference>
<evidence type="ECO:0000313" key="9">
    <source>
        <dbReference type="Proteomes" id="UP001549921"/>
    </source>
</evidence>
<dbReference type="AlphaFoldDB" id="A0ABD0S9Q4"/>
<keyword evidence="4" id="KW-0720">Serine protease</keyword>
<dbReference type="PANTHER" id="PTHR24276">
    <property type="entry name" value="POLYSERASE-RELATED"/>
    <property type="match status" value="1"/>
</dbReference>
<comment type="caution">
    <text evidence="8">The sequence shown here is derived from an EMBL/GenBank/DDBJ whole genome shotgun (WGS) entry which is preliminary data.</text>
</comment>
<comment type="similarity">
    <text evidence="1">Belongs to the peptidase S1 family.</text>
</comment>
<dbReference type="PRINTS" id="PR00722">
    <property type="entry name" value="CHYMOTRYPSIN"/>
</dbReference>
<dbReference type="SMART" id="SM00020">
    <property type="entry name" value="Tryp_SPc"/>
    <property type="match status" value="1"/>
</dbReference>
<gene>
    <name evidence="8" type="ORF">ABMA28_010108</name>
</gene>
<feature type="signal peptide" evidence="6">
    <location>
        <begin position="1"/>
        <end position="19"/>
    </location>
</feature>
<dbReference type="SUPFAM" id="SSF50494">
    <property type="entry name" value="Trypsin-like serine proteases"/>
    <property type="match status" value="1"/>
</dbReference>
<name>A0ABD0S9Q4_LOXSC</name>
<dbReference type="Proteomes" id="UP001549921">
    <property type="component" value="Unassembled WGS sequence"/>
</dbReference>
<evidence type="ECO:0000256" key="5">
    <source>
        <dbReference type="ARBA" id="ARBA00023157"/>
    </source>
</evidence>
<keyword evidence="6" id="KW-0732">Signal</keyword>
<evidence type="ECO:0000256" key="3">
    <source>
        <dbReference type="ARBA" id="ARBA00022801"/>
    </source>
</evidence>
<evidence type="ECO:0000256" key="4">
    <source>
        <dbReference type="ARBA" id="ARBA00022825"/>
    </source>
</evidence>
<evidence type="ECO:0000259" key="7">
    <source>
        <dbReference type="PROSITE" id="PS50240"/>
    </source>
</evidence>
<sequence length="271" mass="30192">MLIPVILLFLQAQYWHGDARVVKPMSPTKNAKILGGHDIDITEAPYQVSVHFLGIYSWGGVLVDKDIVLTSARIFNFFPSHPALFKIRAGSSIIDEGGELYQVEKIVIHPYHHVITYNLAVFRLSKPVTLSDKVAPIPMMESGEEVPDGANLQVTGWGFNENEDWPVMLQRVEVPKVNWDLCLYQLDPEALTEANLCAGVPAGDKGFFDGDEGGPLVYNGKLAGVSSHFITIMEIRPDNITFSRLPDQVYTKVSALRSWIDETIQNMTSHI</sequence>
<accession>A0ABD0S9Q4</accession>
<dbReference type="GO" id="GO:0006508">
    <property type="term" value="P:proteolysis"/>
    <property type="evidence" value="ECO:0007669"/>
    <property type="project" value="UniProtKB-KW"/>
</dbReference>
<keyword evidence="5" id="KW-1015">Disulfide bond</keyword>
<evidence type="ECO:0000256" key="1">
    <source>
        <dbReference type="ARBA" id="ARBA00007664"/>
    </source>
</evidence>
<evidence type="ECO:0000256" key="6">
    <source>
        <dbReference type="SAM" id="SignalP"/>
    </source>
</evidence>
<dbReference type="InterPro" id="IPR009003">
    <property type="entry name" value="Peptidase_S1_PA"/>
</dbReference>
<dbReference type="PROSITE" id="PS50240">
    <property type="entry name" value="TRYPSIN_DOM"/>
    <property type="match status" value="1"/>
</dbReference>
<dbReference type="InterPro" id="IPR001254">
    <property type="entry name" value="Trypsin_dom"/>
</dbReference>
<dbReference type="GO" id="GO:0008236">
    <property type="term" value="F:serine-type peptidase activity"/>
    <property type="evidence" value="ECO:0007669"/>
    <property type="project" value="UniProtKB-KW"/>
</dbReference>
<dbReference type="InterPro" id="IPR043504">
    <property type="entry name" value="Peptidase_S1_PA_chymotrypsin"/>
</dbReference>
<evidence type="ECO:0000313" key="8">
    <source>
        <dbReference type="EMBL" id="KAL0810791.1"/>
    </source>
</evidence>
<proteinExistence type="inferred from homology"/>
<feature type="chain" id="PRO_5044757512" description="Peptidase S1 domain-containing protein" evidence="6">
    <location>
        <begin position="20"/>
        <end position="271"/>
    </location>
</feature>
<evidence type="ECO:0000256" key="2">
    <source>
        <dbReference type="ARBA" id="ARBA00022670"/>
    </source>
</evidence>
<dbReference type="PANTHER" id="PTHR24276:SF91">
    <property type="entry name" value="AT26814P-RELATED"/>
    <property type="match status" value="1"/>
</dbReference>
<dbReference type="EMBL" id="JBEDNZ010000025">
    <property type="protein sequence ID" value="KAL0810791.1"/>
    <property type="molecule type" value="Genomic_DNA"/>
</dbReference>
<dbReference type="InterPro" id="IPR001314">
    <property type="entry name" value="Peptidase_S1A"/>
</dbReference>
<protein>
    <recommendedName>
        <fullName evidence="7">Peptidase S1 domain-containing protein</fullName>
    </recommendedName>
</protein>
<dbReference type="CDD" id="cd00190">
    <property type="entry name" value="Tryp_SPc"/>
    <property type="match status" value="1"/>
</dbReference>
<keyword evidence="2" id="KW-0645">Protease</keyword>